<feature type="compositionally biased region" description="Pro residues" evidence="3">
    <location>
        <begin position="49"/>
        <end position="63"/>
    </location>
</feature>
<evidence type="ECO:0000259" key="4">
    <source>
        <dbReference type="PROSITE" id="PS50800"/>
    </source>
</evidence>
<feature type="compositionally biased region" description="Basic and acidic residues" evidence="3">
    <location>
        <begin position="36"/>
        <end position="48"/>
    </location>
</feature>
<feature type="compositionally biased region" description="Basic and acidic residues" evidence="3">
    <location>
        <begin position="260"/>
        <end position="270"/>
    </location>
</feature>
<keyword evidence="1" id="KW-0597">Phosphoprotein</keyword>
<dbReference type="InterPro" id="IPR040746">
    <property type="entry name" value="THO1_MOS11_C"/>
</dbReference>
<dbReference type="InterPro" id="IPR003034">
    <property type="entry name" value="SAP_dom"/>
</dbReference>
<dbReference type="InterPro" id="IPR036361">
    <property type="entry name" value="SAP_dom_sf"/>
</dbReference>
<organism evidence="5 6">
    <name type="scientific">Stachybotrys chartarum (strain CBS 109288 / IBT 7711)</name>
    <name type="common">Toxic black mold</name>
    <name type="synonym">Stilbospora chartarum</name>
    <dbReference type="NCBI Taxonomy" id="1280523"/>
    <lineage>
        <taxon>Eukaryota</taxon>
        <taxon>Fungi</taxon>
        <taxon>Dikarya</taxon>
        <taxon>Ascomycota</taxon>
        <taxon>Pezizomycotina</taxon>
        <taxon>Sordariomycetes</taxon>
        <taxon>Hypocreomycetidae</taxon>
        <taxon>Hypocreales</taxon>
        <taxon>Stachybotryaceae</taxon>
        <taxon>Stachybotrys</taxon>
    </lineage>
</organism>
<feature type="compositionally biased region" description="Basic and acidic residues" evidence="3">
    <location>
        <begin position="152"/>
        <end position="189"/>
    </location>
</feature>
<dbReference type="Pfam" id="PF02037">
    <property type="entry name" value="SAP"/>
    <property type="match status" value="1"/>
</dbReference>
<accession>A0A084AS85</accession>
<evidence type="ECO:0000256" key="1">
    <source>
        <dbReference type="ARBA" id="ARBA00022553"/>
    </source>
</evidence>
<dbReference type="OrthoDB" id="445357at2759"/>
<feature type="compositionally biased region" description="Basic and acidic residues" evidence="3">
    <location>
        <begin position="207"/>
        <end position="233"/>
    </location>
</feature>
<dbReference type="HOGENOM" id="CLU_063282_0_0_1"/>
<dbReference type="Proteomes" id="UP000028045">
    <property type="component" value="Unassembled WGS sequence"/>
</dbReference>
<sequence length="276" mass="29312">MAEYSSLKVPELKKLLQEKGLPQTGNKADLVARLQQSDKKDAPEEAKPGKPPRPASPARPAPILPSSSENKDDEINYSDDDATAAPAAEPAAEAAAAPESAAVGTTAPESAEKPADATAENDAEAEAKATEAAPQVPAQNFAIGLSSTAADEEARKRADRAKRFGIEEDDDTKKRAERAKRFGIDDKELATGLDSALPEKSLKRGRGRAEGEGNRPEKRQTPDRRGGRRDNNNRRGPPPASNGDNRRGRAAAKPSILNDPVEKAKAEKRAARFASG</sequence>
<evidence type="ECO:0000256" key="2">
    <source>
        <dbReference type="ARBA" id="ARBA00046328"/>
    </source>
</evidence>
<feature type="region of interest" description="Disordered" evidence="3">
    <location>
        <begin position="17"/>
        <end position="276"/>
    </location>
</feature>
<keyword evidence="6" id="KW-1185">Reference proteome</keyword>
<evidence type="ECO:0000313" key="6">
    <source>
        <dbReference type="Proteomes" id="UP000028045"/>
    </source>
</evidence>
<dbReference type="PANTHER" id="PTHR46551">
    <property type="entry name" value="SAP DOMAIN-CONTAINING RIBONUCLEOPROTEIN"/>
    <property type="match status" value="1"/>
</dbReference>
<evidence type="ECO:0000313" key="5">
    <source>
        <dbReference type="EMBL" id="KEY68164.1"/>
    </source>
</evidence>
<dbReference type="Gene3D" id="1.10.720.30">
    <property type="entry name" value="SAP domain"/>
    <property type="match status" value="1"/>
</dbReference>
<dbReference type="GO" id="GO:0016973">
    <property type="term" value="P:poly(A)+ mRNA export from nucleus"/>
    <property type="evidence" value="ECO:0007669"/>
    <property type="project" value="TreeGrafter"/>
</dbReference>
<dbReference type="SUPFAM" id="SSF68906">
    <property type="entry name" value="SAP domain"/>
    <property type="match status" value="1"/>
</dbReference>
<name>A0A084AS85_STACB</name>
<dbReference type="PANTHER" id="PTHR46551:SF1">
    <property type="entry name" value="SAP DOMAIN-CONTAINING RIBONUCLEOPROTEIN"/>
    <property type="match status" value="1"/>
</dbReference>
<evidence type="ECO:0000256" key="3">
    <source>
        <dbReference type="SAM" id="MobiDB-lite"/>
    </source>
</evidence>
<dbReference type="EMBL" id="KL648587">
    <property type="protein sequence ID" value="KEY68164.1"/>
    <property type="molecule type" value="Genomic_DNA"/>
</dbReference>
<reference evidence="5 6" key="1">
    <citation type="journal article" date="2014" name="BMC Genomics">
        <title>Comparative genome sequencing reveals chemotype-specific gene clusters in the toxigenic black mold Stachybotrys.</title>
        <authorList>
            <person name="Semeiks J."/>
            <person name="Borek D."/>
            <person name="Otwinowski Z."/>
            <person name="Grishin N.V."/>
        </authorList>
    </citation>
    <scope>NUCLEOTIDE SEQUENCE [LARGE SCALE GENOMIC DNA]</scope>
    <source>
        <strain evidence="6">CBS 109288 / IBT 7711</strain>
    </source>
</reference>
<dbReference type="PROSITE" id="PS50800">
    <property type="entry name" value="SAP"/>
    <property type="match status" value="1"/>
</dbReference>
<dbReference type="InterPro" id="IPR052240">
    <property type="entry name" value="SAP_domain_ribonucleoprotein"/>
</dbReference>
<dbReference type="AlphaFoldDB" id="A0A084AS85"/>
<dbReference type="GO" id="GO:0005634">
    <property type="term" value="C:nucleus"/>
    <property type="evidence" value="ECO:0007669"/>
    <property type="project" value="TreeGrafter"/>
</dbReference>
<dbReference type="SMART" id="SM00513">
    <property type="entry name" value="SAP"/>
    <property type="match status" value="1"/>
</dbReference>
<proteinExistence type="inferred from homology"/>
<gene>
    <name evidence="5" type="ORF">S7711_07255</name>
</gene>
<protein>
    <recommendedName>
        <fullName evidence="4">SAP domain-containing protein</fullName>
    </recommendedName>
</protein>
<feature type="compositionally biased region" description="Low complexity" evidence="3">
    <location>
        <begin position="83"/>
        <end position="107"/>
    </location>
</feature>
<comment type="similarity">
    <text evidence="2">Belongs to the SAP domain-containing ribonucleoprotein family.</text>
</comment>
<feature type="domain" description="SAP" evidence="4">
    <location>
        <begin position="4"/>
        <end position="38"/>
    </location>
</feature>
<dbReference type="Pfam" id="PF18592">
    <property type="entry name" value="Tho1_MOS11_C"/>
    <property type="match status" value="1"/>
</dbReference>